<gene>
    <name evidence="2" type="ORF">NCG91_27320</name>
</gene>
<dbReference type="Pfam" id="PF08929">
    <property type="entry name" value="PoNi_C"/>
    <property type="match status" value="1"/>
</dbReference>
<dbReference type="RefSeq" id="WP_251351962.1">
    <property type="nucleotide sequence ID" value="NZ_JAMQGR010000020.1"/>
</dbReference>
<reference evidence="2 3" key="1">
    <citation type="submission" date="2022-06" db="EMBL/GenBank/DDBJ databases">
        <title>Janthinobacterium kumbetensis sp. nov., isolated from spring water in Turkey.</title>
        <authorList>
            <person name="Inan Bektas K."/>
            <person name="Belduz A.A."/>
            <person name="Canakci S."/>
            <person name="Nalcaoglu A."/>
            <person name="Ceylan E."/>
            <person name="Kati H."/>
        </authorList>
    </citation>
    <scope>NUCLEOTIDE SEQUENCE [LARGE SCALE GENOMIC DNA]</scope>
    <source>
        <strain evidence="2 3">GK</strain>
    </source>
</reference>
<sequence length="341" mass="40145">MEDLPFHHRRRQQFLHEELYNRTRENQLFLIEVGHDNENVASTTQSENSIYQFLHLELFWLWMLDYTAGVPIHELASRLVAIIDAFEKWNDVYQSFQQGAALEFPEFGPYEYIGAPQFSNLFEYENTLQLISIAILLRDQQSVMRIINVLRSHRGQDGLFEQLIGGYVEEEINLDSCILGKPYDTLLQVFYEEDESATLNLVKKYLKLWYPAMKDHPRWYDEHLHINEEGYSGYYGYWAFEAGATVYLLDLDDSGINHLVYPKDLVDYGRKLREENRYTSLYTKQQHNVRRVEGGNPCPQSGFWETSARLHSRSHFAQGQVMPVFDDAAYGETIWHWSEGQ</sequence>
<dbReference type="SUPFAM" id="SSF140731">
    <property type="entry name" value="PA2201 C-terminal domain-like"/>
    <property type="match status" value="1"/>
</dbReference>
<feature type="domain" description="PoNi C-terminal" evidence="1">
    <location>
        <begin position="156"/>
        <end position="265"/>
    </location>
</feature>
<dbReference type="EMBL" id="JAMQGR010000020">
    <property type="protein sequence ID" value="MCM2569343.1"/>
    <property type="molecule type" value="Genomic_DNA"/>
</dbReference>
<dbReference type="InterPro" id="IPR028983">
    <property type="entry name" value="PA2201-like_C"/>
</dbReference>
<name>A0ABT0X1G8_9BURK</name>
<proteinExistence type="predicted"/>
<keyword evidence="3" id="KW-1185">Reference proteome</keyword>
<evidence type="ECO:0000313" key="2">
    <source>
        <dbReference type="EMBL" id="MCM2569343.1"/>
    </source>
</evidence>
<dbReference type="InterPro" id="IPR015025">
    <property type="entry name" value="PoNi_C"/>
</dbReference>
<comment type="caution">
    <text evidence="2">The sequence shown here is derived from an EMBL/GenBank/DDBJ whole genome shotgun (WGS) entry which is preliminary data.</text>
</comment>
<organism evidence="2 3">
    <name type="scientific">Janthinobacterium kumbetense</name>
    <dbReference type="NCBI Taxonomy" id="2950280"/>
    <lineage>
        <taxon>Bacteria</taxon>
        <taxon>Pseudomonadati</taxon>
        <taxon>Pseudomonadota</taxon>
        <taxon>Betaproteobacteria</taxon>
        <taxon>Burkholderiales</taxon>
        <taxon>Oxalobacteraceae</taxon>
        <taxon>Janthinobacterium</taxon>
    </lineage>
</organism>
<protein>
    <submittedName>
        <fullName evidence="2">DUF1911 domain-containing protein</fullName>
    </submittedName>
</protein>
<evidence type="ECO:0000259" key="1">
    <source>
        <dbReference type="Pfam" id="PF08929"/>
    </source>
</evidence>
<dbReference type="Gene3D" id="1.10.3920.10">
    <property type="entry name" value="PA2201 C-terminal domain-like"/>
    <property type="match status" value="1"/>
</dbReference>
<dbReference type="Proteomes" id="UP001202243">
    <property type="component" value="Unassembled WGS sequence"/>
</dbReference>
<evidence type="ECO:0000313" key="3">
    <source>
        <dbReference type="Proteomes" id="UP001202243"/>
    </source>
</evidence>
<accession>A0ABT0X1G8</accession>